<evidence type="ECO:0000313" key="3">
    <source>
        <dbReference type="EMBL" id="KIL60353.1"/>
    </source>
</evidence>
<dbReference type="STRING" id="946122.A0A0C2WVI8"/>
<dbReference type="HOGENOM" id="CLU_000288_6_10_1"/>
<accession>A0A0C2WVI8</accession>
<dbReference type="InterPro" id="IPR007111">
    <property type="entry name" value="NACHT_NTPase"/>
</dbReference>
<reference evidence="3 4" key="1">
    <citation type="submission" date="2014-04" db="EMBL/GenBank/DDBJ databases">
        <title>Evolutionary Origins and Diversification of the Mycorrhizal Mutualists.</title>
        <authorList>
            <consortium name="DOE Joint Genome Institute"/>
            <consortium name="Mycorrhizal Genomics Consortium"/>
            <person name="Kohler A."/>
            <person name="Kuo A."/>
            <person name="Nagy L.G."/>
            <person name="Floudas D."/>
            <person name="Copeland A."/>
            <person name="Barry K.W."/>
            <person name="Cichocki N."/>
            <person name="Veneault-Fourrey C."/>
            <person name="LaButti K."/>
            <person name="Lindquist E.A."/>
            <person name="Lipzen A."/>
            <person name="Lundell T."/>
            <person name="Morin E."/>
            <person name="Murat C."/>
            <person name="Riley R."/>
            <person name="Ohm R."/>
            <person name="Sun H."/>
            <person name="Tunlid A."/>
            <person name="Henrissat B."/>
            <person name="Grigoriev I.V."/>
            <person name="Hibbett D.S."/>
            <person name="Martin F."/>
        </authorList>
    </citation>
    <scope>NUCLEOTIDE SEQUENCE [LARGE SCALE GENOMIC DNA]</scope>
    <source>
        <strain evidence="3 4">Koide BX008</strain>
    </source>
</reference>
<proteinExistence type="predicted"/>
<dbReference type="EMBL" id="KN818300">
    <property type="protein sequence ID" value="KIL60353.1"/>
    <property type="molecule type" value="Genomic_DNA"/>
</dbReference>
<dbReference type="Proteomes" id="UP000054549">
    <property type="component" value="Unassembled WGS sequence"/>
</dbReference>
<dbReference type="PANTHER" id="PTHR10039">
    <property type="entry name" value="AMELOGENIN"/>
    <property type="match status" value="1"/>
</dbReference>
<gene>
    <name evidence="3" type="ORF">M378DRAFT_83929</name>
</gene>
<dbReference type="Pfam" id="PF24883">
    <property type="entry name" value="NPHP3_N"/>
    <property type="match status" value="1"/>
</dbReference>
<dbReference type="Gene3D" id="3.40.50.300">
    <property type="entry name" value="P-loop containing nucleotide triphosphate hydrolases"/>
    <property type="match status" value="1"/>
</dbReference>
<dbReference type="OrthoDB" id="5967843at2759"/>
<keyword evidence="4" id="KW-1185">Reference proteome</keyword>
<dbReference type="AlphaFoldDB" id="A0A0C2WVI8"/>
<organism evidence="3 4">
    <name type="scientific">Amanita muscaria (strain Koide BX008)</name>
    <dbReference type="NCBI Taxonomy" id="946122"/>
    <lineage>
        <taxon>Eukaryota</taxon>
        <taxon>Fungi</taxon>
        <taxon>Dikarya</taxon>
        <taxon>Basidiomycota</taxon>
        <taxon>Agaricomycotina</taxon>
        <taxon>Agaricomycetes</taxon>
        <taxon>Agaricomycetidae</taxon>
        <taxon>Agaricales</taxon>
        <taxon>Pluteineae</taxon>
        <taxon>Amanitaceae</taxon>
        <taxon>Amanita</taxon>
    </lineage>
</organism>
<dbReference type="PROSITE" id="PS50837">
    <property type="entry name" value="NACHT"/>
    <property type="match status" value="1"/>
</dbReference>
<keyword evidence="1" id="KW-0677">Repeat</keyword>
<dbReference type="InParanoid" id="A0A0C2WVI8"/>
<dbReference type="SUPFAM" id="SSF52540">
    <property type="entry name" value="P-loop containing nucleoside triphosphate hydrolases"/>
    <property type="match status" value="1"/>
</dbReference>
<protein>
    <recommendedName>
        <fullName evidence="2">NACHT domain-containing protein</fullName>
    </recommendedName>
</protein>
<evidence type="ECO:0000256" key="1">
    <source>
        <dbReference type="ARBA" id="ARBA00022737"/>
    </source>
</evidence>
<sequence length="432" mass="49249">MGKYVSLNAVHDSAVQDPDRKCHPETRRNVLKQIRDWIDNPDGSESIFWLHGLAGAGKSAIAQTIARSYSRQKVAATFFFYKSDPSRNNGNRLFTTIAWQLALLIPAVKNHIINALNERSDLPMKDVETQFQELIVKPLQALTEASSQTQLSPLVVIIDGVDECVDEKLQQRFLKVIGNAVNDCNFPLRFLICSRPEANIEDAIDRFECPPLCLDLAKLDDENRGMRDIEKYIRAEFSRIASEQDLDPAWPGDERILKVVYKSSGHFVYASTVIKIIDDKHNSATTQLDIVLGLKPHGAKSPFAELDSLYMDILKRQRDWDFLNDVLSILIANHLSRATHCAILMNIPAKELCRKLRGIRSLLQLDPSIRSHQSFWDFLEDSSRSGQYHISKPTAEKRYFALLTVSIIRRVPIVLEQPDWCAYSIKLRMNYL</sequence>
<name>A0A0C2WVI8_AMAMK</name>
<evidence type="ECO:0000313" key="4">
    <source>
        <dbReference type="Proteomes" id="UP000054549"/>
    </source>
</evidence>
<evidence type="ECO:0000259" key="2">
    <source>
        <dbReference type="PROSITE" id="PS50837"/>
    </source>
</evidence>
<dbReference type="PANTHER" id="PTHR10039:SF14">
    <property type="entry name" value="NACHT DOMAIN-CONTAINING PROTEIN"/>
    <property type="match status" value="1"/>
</dbReference>
<dbReference type="InterPro" id="IPR027417">
    <property type="entry name" value="P-loop_NTPase"/>
</dbReference>
<feature type="domain" description="NACHT" evidence="2">
    <location>
        <begin position="46"/>
        <end position="202"/>
    </location>
</feature>
<dbReference type="InterPro" id="IPR056884">
    <property type="entry name" value="NPHP3-like_N"/>
</dbReference>